<organism evidence="3 4">
    <name type="scientific">Ollibium composti</name>
    <dbReference type="NCBI Taxonomy" id="2675109"/>
    <lineage>
        <taxon>Bacteria</taxon>
        <taxon>Pseudomonadati</taxon>
        <taxon>Pseudomonadota</taxon>
        <taxon>Alphaproteobacteria</taxon>
        <taxon>Hyphomicrobiales</taxon>
        <taxon>Phyllobacteriaceae</taxon>
        <taxon>Ollibium</taxon>
    </lineage>
</organism>
<dbReference type="PANTHER" id="PTHR36508:SF1">
    <property type="entry name" value="PROTEIN SLYX"/>
    <property type="match status" value="1"/>
</dbReference>
<name>A0ABY2Q8N2_9HYPH</name>
<accession>A0ABY2Q8N2</accession>
<dbReference type="InterPro" id="IPR007236">
    <property type="entry name" value="SlyX"/>
</dbReference>
<keyword evidence="2" id="KW-0175">Coiled coil</keyword>
<evidence type="ECO:0000313" key="3">
    <source>
        <dbReference type="EMBL" id="THF57990.1"/>
    </source>
</evidence>
<dbReference type="Pfam" id="PF04102">
    <property type="entry name" value="SlyX"/>
    <property type="match status" value="1"/>
</dbReference>
<sequence>MDSADERLIALEIRAAEQEHTIEELSGQIAEQWKVMDRMQRKLDALTERFLALEEQAAPDVPVTKPPHW</sequence>
<dbReference type="Proteomes" id="UP000306441">
    <property type="component" value="Unassembled WGS sequence"/>
</dbReference>
<dbReference type="RefSeq" id="WP_136356499.1">
    <property type="nucleotide sequence ID" value="NZ_SSNY01000004.1"/>
</dbReference>
<feature type="coiled-coil region" evidence="2">
    <location>
        <begin position="1"/>
        <end position="56"/>
    </location>
</feature>
<reference evidence="3 4" key="1">
    <citation type="submission" date="2019-04" db="EMBL/GenBank/DDBJ databases">
        <title>Mesorhizobium composti sp. nov., isolated from compost.</title>
        <authorList>
            <person name="Lin S.-Y."/>
            <person name="Hameed A."/>
            <person name="Hsieh Y.-T."/>
            <person name="Young C.-C."/>
        </authorList>
    </citation>
    <scope>NUCLEOTIDE SEQUENCE [LARGE SCALE GENOMIC DNA]</scope>
    <source>
        <strain evidence="3 4">CC-YTH430</strain>
    </source>
</reference>
<gene>
    <name evidence="1" type="primary">slyX</name>
    <name evidence="3" type="ORF">E6C48_09645</name>
</gene>
<comment type="caution">
    <text evidence="3">The sequence shown here is derived from an EMBL/GenBank/DDBJ whole genome shotgun (WGS) entry which is preliminary data.</text>
</comment>
<protein>
    <recommendedName>
        <fullName evidence="1">Protein SlyX homolog</fullName>
    </recommendedName>
</protein>
<dbReference type="EMBL" id="SSNY01000004">
    <property type="protein sequence ID" value="THF57990.1"/>
    <property type="molecule type" value="Genomic_DNA"/>
</dbReference>
<dbReference type="NCBIfam" id="NF001962">
    <property type="entry name" value="PRK00736.1"/>
    <property type="match status" value="1"/>
</dbReference>
<proteinExistence type="inferred from homology"/>
<evidence type="ECO:0000313" key="4">
    <source>
        <dbReference type="Proteomes" id="UP000306441"/>
    </source>
</evidence>
<evidence type="ECO:0000256" key="2">
    <source>
        <dbReference type="SAM" id="Coils"/>
    </source>
</evidence>
<keyword evidence="4" id="KW-1185">Reference proteome</keyword>
<comment type="similarity">
    <text evidence="1">Belongs to the SlyX family.</text>
</comment>
<dbReference type="HAMAP" id="MF_00715">
    <property type="entry name" value="SlyX"/>
    <property type="match status" value="1"/>
</dbReference>
<evidence type="ECO:0000256" key="1">
    <source>
        <dbReference type="HAMAP-Rule" id="MF_00715"/>
    </source>
</evidence>
<dbReference type="PANTHER" id="PTHR36508">
    <property type="entry name" value="PROTEIN SLYX"/>
    <property type="match status" value="1"/>
</dbReference>
<dbReference type="Gene3D" id="1.20.5.300">
    <property type="match status" value="1"/>
</dbReference>